<reference evidence="2" key="1">
    <citation type="submission" date="2022-11" db="EMBL/GenBank/DDBJ databases">
        <authorList>
            <person name="Kikuchi T."/>
        </authorList>
    </citation>
    <scope>NUCLEOTIDE SEQUENCE</scope>
    <source>
        <strain evidence="2">PS1010</strain>
    </source>
</reference>
<sequence length="125" mass="14536">MLIYLILILVLSLNATKFDQEAMKTASLLAKYRYAERGSFRTSYLIPYTRRNCYTAKKPIDEYFTVGGYLREVGKYKMAVEEAHFESGENVLVYRVGNTTFTAKKMKGNYKIVQMEEPKTIYDIL</sequence>
<proteinExistence type="predicted"/>
<feature type="chain" id="PRO_5040498956" evidence="1">
    <location>
        <begin position="16"/>
        <end position="125"/>
    </location>
</feature>
<keyword evidence="3" id="KW-1185">Reference proteome</keyword>
<dbReference type="EMBL" id="CANHGI010000001">
    <property type="protein sequence ID" value="CAI5440112.1"/>
    <property type="molecule type" value="Genomic_DNA"/>
</dbReference>
<name>A0A9P1IB94_9PELO</name>
<gene>
    <name evidence="2" type="ORF">CAMP_LOCUS2749</name>
</gene>
<comment type="caution">
    <text evidence="2">The sequence shown here is derived from an EMBL/GenBank/DDBJ whole genome shotgun (WGS) entry which is preliminary data.</text>
</comment>
<organism evidence="2 3">
    <name type="scientific">Caenorhabditis angaria</name>
    <dbReference type="NCBI Taxonomy" id="860376"/>
    <lineage>
        <taxon>Eukaryota</taxon>
        <taxon>Metazoa</taxon>
        <taxon>Ecdysozoa</taxon>
        <taxon>Nematoda</taxon>
        <taxon>Chromadorea</taxon>
        <taxon>Rhabditida</taxon>
        <taxon>Rhabditina</taxon>
        <taxon>Rhabditomorpha</taxon>
        <taxon>Rhabditoidea</taxon>
        <taxon>Rhabditidae</taxon>
        <taxon>Peloderinae</taxon>
        <taxon>Caenorhabditis</taxon>
    </lineage>
</organism>
<keyword evidence="1" id="KW-0732">Signal</keyword>
<feature type="signal peptide" evidence="1">
    <location>
        <begin position="1"/>
        <end position="15"/>
    </location>
</feature>
<dbReference type="AlphaFoldDB" id="A0A9P1IB94"/>
<evidence type="ECO:0000313" key="3">
    <source>
        <dbReference type="Proteomes" id="UP001152747"/>
    </source>
</evidence>
<evidence type="ECO:0000256" key="1">
    <source>
        <dbReference type="SAM" id="SignalP"/>
    </source>
</evidence>
<accession>A0A9P1IB94</accession>
<dbReference type="Proteomes" id="UP001152747">
    <property type="component" value="Unassembled WGS sequence"/>
</dbReference>
<evidence type="ECO:0000313" key="2">
    <source>
        <dbReference type="EMBL" id="CAI5440112.1"/>
    </source>
</evidence>
<protein>
    <submittedName>
        <fullName evidence="2">Uncharacterized protein</fullName>
    </submittedName>
</protein>